<dbReference type="InterPro" id="IPR053220">
    <property type="entry name" value="Nematode_rcpt-like_serp_H"/>
</dbReference>
<dbReference type="Proteomes" id="UP000095287">
    <property type="component" value="Unplaced"/>
</dbReference>
<proteinExistence type="predicted"/>
<protein>
    <submittedName>
        <fullName evidence="4">G_PROTEIN_RECEP_F1_2 domain-containing protein</fullName>
    </submittedName>
</protein>
<evidence type="ECO:0000256" key="2">
    <source>
        <dbReference type="SAM" id="Phobius"/>
    </source>
</evidence>
<reference evidence="4" key="1">
    <citation type="submission" date="2016-11" db="UniProtKB">
        <authorList>
            <consortium name="WormBaseParasite"/>
        </authorList>
    </citation>
    <scope>IDENTIFICATION</scope>
</reference>
<keyword evidence="3" id="KW-1185">Reference proteome</keyword>
<dbReference type="WBParaSite" id="L893_g15714.t1">
    <property type="protein sequence ID" value="L893_g15714.t1"/>
    <property type="gene ID" value="L893_g15714"/>
</dbReference>
<evidence type="ECO:0000313" key="4">
    <source>
        <dbReference type="WBParaSite" id="L893_g15714.t1"/>
    </source>
</evidence>
<dbReference type="PANTHER" id="PTHR22941:SF26">
    <property type="entry name" value="SERPENTINE RECEPTOR, CLASS H"/>
    <property type="match status" value="1"/>
</dbReference>
<feature type="transmembrane region" description="Helical" evidence="2">
    <location>
        <begin position="142"/>
        <end position="162"/>
    </location>
</feature>
<feature type="transmembrane region" description="Helical" evidence="2">
    <location>
        <begin position="262"/>
        <end position="282"/>
    </location>
</feature>
<dbReference type="Pfam" id="PF10318">
    <property type="entry name" value="7TM_GPCR_Srh"/>
    <property type="match status" value="1"/>
</dbReference>
<dbReference type="PANTHER" id="PTHR22941">
    <property type="entry name" value="SERPENTINE RECEPTOR"/>
    <property type="match status" value="1"/>
</dbReference>
<evidence type="ECO:0000313" key="3">
    <source>
        <dbReference type="Proteomes" id="UP000095287"/>
    </source>
</evidence>
<name>A0A1I7YFV9_9BILA</name>
<keyword evidence="2" id="KW-0472">Membrane</keyword>
<feature type="transmembrane region" description="Helical" evidence="2">
    <location>
        <begin position="46"/>
        <end position="65"/>
    </location>
</feature>
<feature type="transmembrane region" description="Helical" evidence="2">
    <location>
        <begin position="98"/>
        <end position="121"/>
    </location>
</feature>
<evidence type="ECO:0000256" key="1">
    <source>
        <dbReference type="SAM" id="MobiDB-lite"/>
    </source>
</evidence>
<accession>A0A1I7YFV9</accession>
<feature type="transmembrane region" description="Helical" evidence="2">
    <location>
        <begin position="229"/>
        <end position="256"/>
    </location>
</feature>
<feature type="transmembrane region" description="Helical" evidence="2">
    <location>
        <begin position="182"/>
        <end position="209"/>
    </location>
</feature>
<dbReference type="InterPro" id="IPR019422">
    <property type="entry name" value="7TM_GPCR_serpentine_rcpt_Srh"/>
</dbReference>
<sequence length="408" mass="45173">MFLTFYSHEVHTVCLTIMACFFIIISIFYIHVVLRKTPPSLSAYKFHFLYLNGCYQASVFVLSLFGPIEVTIQDNGTAIFEFYGLVQYLPQNVMYAEVLVGSSSLFSTISAVFLSFLFRYCQVCHPKCLYSTTPLIQNRVHAVLSTLVPLPLAVFLVITVFINSENVSAERPAIHVTVSSLLMAVAALISSVALAAMILCAIFIAYIWWTLYTKMTHASKKTKEMQQMLTITLIVCAAIPSVFGGIPLFFAIYAVVLGVEGTAAMFRLLFIAFIIQSVLNILNGFDITMTPKNRTKTVRMLRLSAIAARKTVQGNSSHVAKDQEVSADCGSCHFGQEYSLNIDQWTAAKSEAVREVGDVRFAGAACRSEDNRFAGDACKAFARQKKRNVKPAPSCPLRRSGQTNFANE</sequence>
<keyword evidence="2" id="KW-0812">Transmembrane</keyword>
<organism evidence="3 4">
    <name type="scientific">Steinernema glaseri</name>
    <dbReference type="NCBI Taxonomy" id="37863"/>
    <lineage>
        <taxon>Eukaryota</taxon>
        <taxon>Metazoa</taxon>
        <taxon>Ecdysozoa</taxon>
        <taxon>Nematoda</taxon>
        <taxon>Chromadorea</taxon>
        <taxon>Rhabditida</taxon>
        <taxon>Tylenchina</taxon>
        <taxon>Panagrolaimomorpha</taxon>
        <taxon>Strongyloidoidea</taxon>
        <taxon>Steinernematidae</taxon>
        <taxon>Steinernema</taxon>
    </lineage>
</organism>
<keyword evidence="2" id="KW-1133">Transmembrane helix</keyword>
<dbReference type="AlphaFoldDB" id="A0A1I7YFV9"/>
<feature type="transmembrane region" description="Helical" evidence="2">
    <location>
        <begin position="12"/>
        <end position="34"/>
    </location>
</feature>
<feature type="region of interest" description="Disordered" evidence="1">
    <location>
        <begin position="389"/>
        <end position="408"/>
    </location>
</feature>